<dbReference type="GO" id="GO:0004637">
    <property type="term" value="F:phosphoribosylamine-glycine ligase activity"/>
    <property type="evidence" value="ECO:0007669"/>
    <property type="project" value="UniProtKB-UniRule"/>
</dbReference>
<comment type="catalytic activity">
    <reaction evidence="10">
        <text>5-phospho-beta-D-ribosylamine + glycine + ATP = N(1)-(5-phospho-beta-D-ribosyl)glycinamide + ADP + phosphate + H(+)</text>
        <dbReference type="Rhea" id="RHEA:17453"/>
        <dbReference type="ChEBI" id="CHEBI:15378"/>
        <dbReference type="ChEBI" id="CHEBI:30616"/>
        <dbReference type="ChEBI" id="CHEBI:43474"/>
        <dbReference type="ChEBI" id="CHEBI:57305"/>
        <dbReference type="ChEBI" id="CHEBI:58681"/>
        <dbReference type="ChEBI" id="CHEBI:143788"/>
        <dbReference type="ChEBI" id="CHEBI:456216"/>
        <dbReference type="EC" id="6.3.4.13"/>
    </reaction>
</comment>
<evidence type="ECO:0000256" key="11">
    <source>
        <dbReference type="PROSITE-ProRule" id="PRU00409"/>
    </source>
</evidence>
<keyword evidence="6 11" id="KW-0067">ATP-binding</keyword>
<evidence type="ECO:0000256" key="8">
    <source>
        <dbReference type="ARBA" id="ARBA00042242"/>
    </source>
</evidence>
<dbReference type="EMBL" id="JAEUGD010000042">
    <property type="protein sequence ID" value="MBL6446855.1"/>
    <property type="molecule type" value="Genomic_DNA"/>
</dbReference>
<name>A0A937KE85_9BACT</name>
<dbReference type="SMART" id="SM01209">
    <property type="entry name" value="GARS_A"/>
    <property type="match status" value="1"/>
</dbReference>
<evidence type="ECO:0000256" key="9">
    <source>
        <dbReference type="ARBA" id="ARBA00042864"/>
    </source>
</evidence>
<dbReference type="GO" id="GO:0006189">
    <property type="term" value="P:'de novo' IMP biosynthetic process"/>
    <property type="evidence" value="ECO:0007669"/>
    <property type="project" value="UniProtKB-UniRule"/>
</dbReference>
<dbReference type="SUPFAM" id="SSF56059">
    <property type="entry name" value="Glutathione synthetase ATP-binding domain-like"/>
    <property type="match status" value="1"/>
</dbReference>
<reference evidence="13" key="1">
    <citation type="submission" date="2021-01" db="EMBL/GenBank/DDBJ databases">
        <title>Fulvivirga kasyanovii gen. nov., sp nov., a novel member of the phylum Bacteroidetes isolated from seawater in a mussel farm.</title>
        <authorList>
            <person name="Zhao L.-H."/>
            <person name="Wang Z.-J."/>
        </authorList>
    </citation>
    <scope>NUCLEOTIDE SEQUENCE</scope>
    <source>
        <strain evidence="13">29W222</strain>
    </source>
</reference>
<dbReference type="Pfam" id="PF02843">
    <property type="entry name" value="GARS_C"/>
    <property type="match status" value="1"/>
</dbReference>
<dbReference type="GO" id="GO:0046872">
    <property type="term" value="F:metal ion binding"/>
    <property type="evidence" value="ECO:0007669"/>
    <property type="project" value="InterPro"/>
</dbReference>
<dbReference type="Pfam" id="PF02844">
    <property type="entry name" value="GARS_N"/>
    <property type="match status" value="1"/>
</dbReference>
<dbReference type="PROSITE" id="PS50975">
    <property type="entry name" value="ATP_GRASP"/>
    <property type="match status" value="1"/>
</dbReference>
<dbReference type="SMART" id="SM01210">
    <property type="entry name" value="GARS_C"/>
    <property type="match status" value="1"/>
</dbReference>
<dbReference type="Gene3D" id="3.90.600.10">
    <property type="entry name" value="Phosphoribosylglycinamide synthetase, C-terminal domain"/>
    <property type="match status" value="1"/>
</dbReference>
<dbReference type="Gene3D" id="3.30.470.20">
    <property type="entry name" value="ATP-grasp fold, B domain"/>
    <property type="match status" value="1"/>
</dbReference>
<comment type="caution">
    <text evidence="13">The sequence shown here is derived from an EMBL/GenBank/DDBJ whole genome shotgun (WGS) entry which is preliminary data.</text>
</comment>
<dbReference type="GO" id="GO:0005524">
    <property type="term" value="F:ATP binding"/>
    <property type="evidence" value="ECO:0007669"/>
    <property type="project" value="UniProtKB-UniRule"/>
</dbReference>
<comment type="similarity">
    <text evidence="7 10">Belongs to the GARS family.</text>
</comment>
<keyword evidence="5 10" id="KW-0658">Purine biosynthesis</keyword>
<dbReference type="SUPFAM" id="SSF52440">
    <property type="entry name" value="PreATP-grasp domain"/>
    <property type="match status" value="1"/>
</dbReference>
<evidence type="ECO:0000256" key="10">
    <source>
        <dbReference type="HAMAP-Rule" id="MF_00138"/>
    </source>
</evidence>
<dbReference type="RefSeq" id="WP_202856397.1">
    <property type="nucleotide sequence ID" value="NZ_JAEUGD010000042.1"/>
</dbReference>
<dbReference type="InterPro" id="IPR011761">
    <property type="entry name" value="ATP-grasp"/>
</dbReference>
<evidence type="ECO:0000256" key="1">
    <source>
        <dbReference type="ARBA" id="ARBA00005174"/>
    </source>
</evidence>
<evidence type="ECO:0000256" key="2">
    <source>
        <dbReference type="ARBA" id="ARBA00013255"/>
    </source>
</evidence>
<dbReference type="EC" id="6.3.4.13" evidence="2 10"/>
<evidence type="ECO:0000256" key="6">
    <source>
        <dbReference type="ARBA" id="ARBA00022840"/>
    </source>
</evidence>
<evidence type="ECO:0000256" key="4">
    <source>
        <dbReference type="ARBA" id="ARBA00022741"/>
    </source>
</evidence>
<dbReference type="GO" id="GO:0009113">
    <property type="term" value="P:purine nucleobase biosynthetic process"/>
    <property type="evidence" value="ECO:0007669"/>
    <property type="project" value="InterPro"/>
</dbReference>
<dbReference type="Gene3D" id="3.40.50.20">
    <property type="match status" value="1"/>
</dbReference>
<protein>
    <recommendedName>
        <fullName evidence="2 10">Phosphoribosylamine--glycine ligase</fullName>
        <ecNumber evidence="2 10">6.3.4.13</ecNumber>
    </recommendedName>
    <alternativeName>
        <fullName evidence="10">GARS</fullName>
    </alternativeName>
    <alternativeName>
        <fullName evidence="8 10">Glycinamide ribonucleotide synthetase</fullName>
    </alternativeName>
    <alternativeName>
        <fullName evidence="9 10">Phosphoribosylglycinamide synthetase</fullName>
    </alternativeName>
</protein>
<evidence type="ECO:0000313" key="14">
    <source>
        <dbReference type="Proteomes" id="UP000614216"/>
    </source>
</evidence>
<keyword evidence="3 10" id="KW-0436">Ligase</keyword>
<dbReference type="InterPro" id="IPR037123">
    <property type="entry name" value="PRibGlycinamide_synth_C_sf"/>
</dbReference>
<dbReference type="Gene3D" id="3.30.1490.20">
    <property type="entry name" value="ATP-grasp fold, A domain"/>
    <property type="match status" value="1"/>
</dbReference>
<dbReference type="InterPro" id="IPR000115">
    <property type="entry name" value="PRibGlycinamide_synth"/>
</dbReference>
<gene>
    <name evidence="10 13" type="primary">purD</name>
    <name evidence="13" type="ORF">JMN32_11065</name>
</gene>
<dbReference type="AlphaFoldDB" id="A0A937KE85"/>
<evidence type="ECO:0000259" key="12">
    <source>
        <dbReference type="PROSITE" id="PS50975"/>
    </source>
</evidence>
<sequence>MNILILGSGGREFTLAWKIGESDKCDKLFVAPGNAGTAQIAHNVALQLSDFEAIGKFVLDEKIDLVVVGPEDPLVNGIRDHFEADTNLKEIAILGPGKVGAQLEGSKDFSKSFMEKYGVPTAKSKTFTAADIEEGLSYLDTCNTPIVLKADGLAAGKGVIISESKDDAKAALRSMLLDKQFGEASSKVLIEEFLKGIELSVFVLTDGTDYVLLPEAKDYKRIGEGDTGLNTGGMGAVSPVSFANTDFINKVKSKVVEPTIAGLKKENIDYKGFIFIGLMNVDGEPYVIEYNARMGDPETQVVFPRIESDVLDLLYASATGNLKNTELKVSDKVATTVVLVAGGYPEGYEKGKEINGLGDVTDALVIHAGTKQEGYKFVTNGGRVLAITGQGTTLEEALKRSYYGAQCISWDGLYYRTDIGKDILALQLNQLK</sequence>
<feature type="domain" description="ATP-grasp" evidence="12">
    <location>
        <begin position="111"/>
        <end position="319"/>
    </location>
</feature>
<dbReference type="HAMAP" id="MF_00138">
    <property type="entry name" value="GARS"/>
    <property type="match status" value="1"/>
</dbReference>
<evidence type="ECO:0000256" key="3">
    <source>
        <dbReference type="ARBA" id="ARBA00022598"/>
    </source>
</evidence>
<dbReference type="InterPro" id="IPR013815">
    <property type="entry name" value="ATP_grasp_subdomain_1"/>
</dbReference>
<organism evidence="13 14">
    <name type="scientific">Fulvivirga marina</name>
    <dbReference type="NCBI Taxonomy" id="2494733"/>
    <lineage>
        <taxon>Bacteria</taxon>
        <taxon>Pseudomonadati</taxon>
        <taxon>Bacteroidota</taxon>
        <taxon>Cytophagia</taxon>
        <taxon>Cytophagales</taxon>
        <taxon>Fulvivirgaceae</taxon>
        <taxon>Fulvivirga</taxon>
    </lineage>
</organism>
<dbReference type="SUPFAM" id="SSF51246">
    <property type="entry name" value="Rudiment single hybrid motif"/>
    <property type="match status" value="1"/>
</dbReference>
<dbReference type="NCBIfam" id="TIGR00877">
    <property type="entry name" value="purD"/>
    <property type="match status" value="1"/>
</dbReference>
<evidence type="ECO:0000313" key="13">
    <source>
        <dbReference type="EMBL" id="MBL6446855.1"/>
    </source>
</evidence>
<dbReference type="InterPro" id="IPR016185">
    <property type="entry name" value="PreATP-grasp_dom_sf"/>
</dbReference>
<dbReference type="InterPro" id="IPR020561">
    <property type="entry name" value="PRibGlycinamid_synth_ATP-grasp"/>
</dbReference>
<proteinExistence type="inferred from homology"/>
<dbReference type="Proteomes" id="UP000614216">
    <property type="component" value="Unassembled WGS sequence"/>
</dbReference>
<dbReference type="Pfam" id="PF01071">
    <property type="entry name" value="GARS_A"/>
    <property type="match status" value="1"/>
</dbReference>
<keyword evidence="4 11" id="KW-0547">Nucleotide-binding</keyword>
<evidence type="ECO:0000256" key="5">
    <source>
        <dbReference type="ARBA" id="ARBA00022755"/>
    </source>
</evidence>
<dbReference type="InterPro" id="IPR020560">
    <property type="entry name" value="PRibGlycinamide_synth_C-dom"/>
</dbReference>
<dbReference type="InterPro" id="IPR011054">
    <property type="entry name" value="Rudment_hybrid_motif"/>
</dbReference>
<dbReference type="PANTHER" id="PTHR43472">
    <property type="entry name" value="PHOSPHORIBOSYLAMINE--GLYCINE LIGASE"/>
    <property type="match status" value="1"/>
</dbReference>
<comment type="pathway">
    <text evidence="1 10">Purine metabolism; IMP biosynthesis via de novo pathway; N(1)-(5-phospho-D-ribosyl)glycinamide from 5-phospho-alpha-D-ribose 1-diphosphate: step 2/2.</text>
</comment>
<accession>A0A937KE85</accession>
<keyword evidence="14" id="KW-1185">Reference proteome</keyword>
<dbReference type="PANTHER" id="PTHR43472:SF1">
    <property type="entry name" value="PHOSPHORIBOSYLAMINE--GLYCINE LIGASE, CHLOROPLASTIC"/>
    <property type="match status" value="1"/>
</dbReference>
<dbReference type="InterPro" id="IPR020562">
    <property type="entry name" value="PRibGlycinamide_synth_N"/>
</dbReference>
<evidence type="ECO:0000256" key="7">
    <source>
        <dbReference type="ARBA" id="ARBA00038345"/>
    </source>
</evidence>